<dbReference type="AlphaFoldDB" id="A0A9D5C6A5"/>
<comment type="subcellular location">
    <subcellularLocation>
        <location evidence="1">Golgi apparatus membrane</location>
        <topology evidence="1">Single-pass type II membrane protein</topology>
    </subcellularLocation>
</comment>
<comment type="similarity">
    <text evidence="2">Belongs to the glycosyltransferase 47 family.</text>
</comment>
<organism evidence="8 9">
    <name type="scientific">Dioscorea zingiberensis</name>
    <dbReference type="NCBI Taxonomy" id="325984"/>
    <lineage>
        <taxon>Eukaryota</taxon>
        <taxon>Viridiplantae</taxon>
        <taxon>Streptophyta</taxon>
        <taxon>Embryophyta</taxon>
        <taxon>Tracheophyta</taxon>
        <taxon>Spermatophyta</taxon>
        <taxon>Magnoliopsida</taxon>
        <taxon>Liliopsida</taxon>
        <taxon>Dioscoreales</taxon>
        <taxon>Dioscoreaceae</taxon>
        <taxon>Dioscorea</taxon>
    </lineage>
</organism>
<dbReference type="PANTHER" id="PTHR11062">
    <property type="entry name" value="EXOSTOSIN HEPARAN SULFATE GLYCOSYLTRANSFERASE -RELATED"/>
    <property type="match status" value="1"/>
</dbReference>
<dbReference type="GO" id="GO:0010417">
    <property type="term" value="P:glucuronoxylan biosynthetic process"/>
    <property type="evidence" value="ECO:0007669"/>
    <property type="project" value="TreeGrafter"/>
</dbReference>
<evidence type="ECO:0000256" key="6">
    <source>
        <dbReference type="SAM" id="MobiDB-lite"/>
    </source>
</evidence>
<dbReference type="Proteomes" id="UP001085076">
    <property type="component" value="Miscellaneous, Linkage group lg07"/>
</dbReference>
<reference evidence="8" key="1">
    <citation type="submission" date="2021-03" db="EMBL/GenBank/DDBJ databases">
        <authorList>
            <person name="Li Z."/>
            <person name="Yang C."/>
        </authorList>
    </citation>
    <scope>NUCLEOTIDE SEQUENCE</scope>
    <source>
        <strain evidence="8">Dzin_1.0</strain>
        <tissue evidence="8">Leaf</tissue>
    </source>
</reference>
<reference evidence="8" key="2">
    <citation type="journal article" date="2022" name="Hortic Res">
        <title>The genome of Dioscorea zingiberensis sheds light on the biosynthesis, origin and evolution of the medicinally important diosgenin saponins.</title>
        <authorList>
            <person name="Li Y."/>
            <person name="Tan C."/>
            <person name="Li Z."/>
            <person name="Guo J."/>
            <person name="Li S."/>
            <person name="Chen X."/>
            <person name="Wang C."/>
            <person name="Dai X."/>
            <person name="Yang H."/>
            <person name="Song W."/>
            <person name="Hou L."/>
            <person name="Xu J."/>
            <person name="Tong Z."/>
            <person name="Xu A."/>
            <person name="Yuan X."/>
            <person name="Wang W."/>
            <person name="Yang Q."/>
            <person name="Chen L."/>
            <person name="Sun Z."/>
            <person name="Wang K."/>
            <person name="Pan B."/>
            <person name="Chen J."/>
            <person name="Bao Y."/>
            <person name="Liu F."/>
            <person name="Qi X."/>
            <person name="Gang D.R."/>
            <person name="Wen J."/>
            <person name="Li J."/>
        </authorList>
    </citation>
    <scope>NUCLEOTIDE SEQUENCE</scope>
    <source>
        <strain evidence="8">Dzin_1.0</strain>
    </source>
</reference>
<evidence type="ECO:0000256" key="2">
    <source>
        <dbReference type="ARBA" id="ARBA00010271"/>
    </source>
</evidence>
<keyword evidence="4" id="KW-0812">Transmembrane</keyword>
<keyword evidence="3" id="KW-0808">Transferase</keyword>
<evidence type="ECO:0000256" key="1">
    <source>
        <dbReference type="ARBA" id="ARBA00004323"/>
    </source>
</evidence>
<evidence type="ECO:0000259" key="7">
    <source>
        <dbReference type="Pfam" id="PF03016"/>
    </source>
</evidence>
<dbReference type="InterPro" id="IPR040911">
    <property type="entry name" value="Exostosin_GT47"/>
</dbReference>
<dbReference type="Pfam" id="PF03016">
    <property type="entry name" value="Exostosin_GT47"/>
    <property type="match status" value="1"/>
</dbReference>
<evidence type="ECO:0000256" key="5">
    <source>
        <dbReference type="ARBA" id="ARBA00023034"/>
    </source>
</evidence>
<dbReference type="GO" id="GO:0000139">
    <property type="term" value="C:Golgi membrane"/>
    <property type="evidence" value="ECO:0007669"/>
    <property type="project" value="UniProtKB-SubCell"/>
</dbReference>
<evidence type="ECO:0000313" key="9">
    <source>
        <dbReference type="Proteomes" id="UP001085076"/>
    </source>
</evidence>
<dbReference type="GO" id="GO:0016757">
    <property type="term" value="F:glycosyltransferase activity"/>
    <property type="evidence" value="ECO:0007669"/>
    <property type="project" value="UniProtKB-KW"/>
</dbReference>
<dbReference type="InterPro" id="IPR004263">
    <property type="entry name" value="Exostosin"/>
</dbReference>
<dbReference type="PANTHER" id="PTHR11062:SF229">
    <property type="entry name" value="GLUCURONOXYLAN GLUCURONOSYLTRANSFERASE IRX7-RELATED"/>
    <property type="match status" value="1"/>
</dbReference>
<keyword evidence="9" id="KW-1185">Reference proteome</keyword>
<evidence type="ECO:0000256" key="4">
    <source>
        <dbReference type="ARBA" id="ARBA00022968"/>
    </source>
</evidence>
<comment type="caution">
    <text evidence="8">The sequence shown here is derived from an EMBL/GenBank/DDBJ whole genome shotgun (WGS) entry which is preliminary data.</text>
</comment>
<dbReference type="OrthoDB" id="1924787at2759"/>
<accession>A0A9D5C6A5</accession>
<gene>
    <name evidence="8" type="ORF">J5N97_024037</name>
</gene>
<sequence>MPPDHHPSKKPPPPSMKLLPRRPHDKPLTFKKYYRYALWLSLSLYLFFSSFSPSSSKLSSSQSPPLRIFVYELPPRFNADWLSNPRCSSHLFAAEVALHAALLDSPARTLDPFSADLFFVPVYVSCNFSTVNGFPALGHARPLLSSAVSLISSRFPFWNRSLGHDHVFVASHDFGACFHAMEDVAIADGIPVFLRQSILLQTFGVMGSHVCQDAEHVVIPPYVPPPALDEFPSPEKVDRDIWVFFRGKMEVHPKNISGRYYSKKVRTEIWNRYSTNKRFYLKRKRFDGFRTEIARSVFCLCPLGWAPWSPRLVESVALGCVPVIIADGIRLPFPTAVPWPHISLTVPERHVDQLESILDHVAATNLSAIQRNLWDPAIRRALLFHRPMRDGDATWQVMKELQSKMDRPWRVRAVGQSDGETWRR</sequence>
<keyword evidence="3" id="KW-0328">Glycosyltransferase</keyword>
<evidence type="ECO:0000313" key="8">
    <source>
        <dbReference type="EMBL" id="KAJ0967120.1"/>
    </source>
</evidence>
<keyword evidence="5" id="KW-0333">Golgi apparatus</keyword>
<proteinExistence type="inferred from homology"/>
<keyword evidence="4" id="KW-0735">Signal-anchor</keyword>
<name>A0A9D5C6A5_9LILI</name>
<feature type="region of interest" description="Disordered" evidence="6">
    <location>
        <begin position="1"/>
        <end position="23"/>
    </location>
</feature>
<feature type="domain" description="Exostosin GT47" evidence="7">
    <location>
        <begin position="63"/>
        <end position="359"/>
    </location>
</feature>
<protein>
    <recommendedName>
        <fullName evidence="7">Exostosin GT47 domain-containing protein</fullName>
    </recommendedName>
</protein>
<dbReference type="EMBL" id="JAGGNH010000007">
    <property type="protein sequence ID" value="KAJ0967120.1"/>
    <property type="molecule type" value="Genomic_DNA"/>
</dbReference>
<evidence type="ECO:0000256" key="3">
    <source>
        <dbReference type="ARBA" id="ARBA00022676"/>
    </source>
</evidence>